<sequence>MDITKAARPPRQDTPAVEELTADILRVKPRQVSRNGNAYTLLETPFATQVFVWDRRWRREIEQHIGFYFYLDARLFVRNQTPDAEDPFYWLDAVVPQSEAARRMVQRRWERDGCEELVVAVDELL</sequence>
<dbReference type="AlphaFoldDB" id="A0A7D5QGG7"/>
<dbReference type="KEGG" id="halu:HUG12_10015"/>
<dbReference type="OrthoDB" id="385514at2157"/>
<organism evidence="1 2">
    <name type="scientific">Halorarum salinum</name>
    <dbReference type="NCBI Taxonomy" id="2743089"/>
    <lineage>
        <taxon>Archaea</taxon>
        <taxon>Methanobacteriati</taxon>
        <taxon>Methanobacteriota</taxon>
        <taxon>Stenosarchaea group</taxon>
        <taxon>Halobacteria</taxon>
        <taxon>Halobacteriales</taxon>
        <taxon>Haloferacaceae</taxon>
        <taxon>Halorarum</taxon>
    </lineage>
</organism>
<gene>
    <name evidence="1" type="ORF">HUG12_10015</name>
</gene>
<dbReference type="RefSeq" id="WP_179268627.1">
    <property type="nucleotide sequence ID" value="NZ_CP058579.1"/>
</dbReference>
<evidence type="ECO:0000313" key="1">
    <source>
        <dbReference type="EMBL" id="QLG62042.1"/>
    </source>
</evidence>
<dbReference type="Proteomes" id="UP000509626">
    <property type="component" value="Chromosome"/>
</dbReference>
<protein>
    <submittedName>
        <fullName evidence="1">Uncharacterized protein</fullName>
    </submittedName>
</protein>
<dbReference type="EMBL" id="CP058579">
    <property type="protein sequence ID" value="QLG62042.1"/>
    <property type="molecule type" value="Genomic_DNA"/>
</dbReference>
<dbReference type="GeneID" id="56037796"/>
<evidence type="ECO:0000313" key="2">
    <source>
        <dbReference type="Proteomes" id="UP000509626"/>
    </source>
</evidence>
<accession>A0A7D5QGG7</accession>
<proteinExistence type="predicted"/>
<reference evidence="1 2" key="1">
    <citation type="submission" date="2020-06" db="EMBL/GenBank/DDBJ databases">
        <title>NJ-3-1, isolated from saline soil.</title>
        <authorList>
            <person name="Cui H.L."/>
            <person name="Shi X."/>
        </authorList>
    </citation>
    <scope>NUCLEOTIDE SEQUENCE [LARGE SCALE GENOMIC DNA]</scope>
    <source>
        <strain evidence="1 2">NJ-3-1</strain>
    </source>
</reference>
<keyword evidence="2" id="KW-1185">Reference proteome</keyword>
<name>A0A7D5QGG7_9EURY</name>